<dbReference type="Pfam" id="PF00015">
    <property type="entry name" value="MCPsignal"/>
    <property type="match status" value="1"/>
</dbReference>
<proteinExistence type="inferred from homology"/>
<evidence type="ECO:0000256" key="3">
    <source>
        <dbReference type="PROSITE-ProRule" id="PRU00284"/>
    </source>
</evidence>
<accession>A0ABR7T3N1</accession>
<dbReference type="EMBL" id="JACVHF010000007">
    <property type="protein sequence ID" value="MBC9784613.1"/>
    <property type="molecule type" value="Genomic_DNA"/>
</dbReference>
<keyword evidence="8" id="KW-1185">Reference proteome</keyword>
<evidence type="ECO:0000313" key="8">
    <source>
        <dbReference type="Proteomes" id="UP000617402"/>
    </source>
</evidence>
<dbReference type="Pfam" id="PF00672">
    <property type="entry name" value="HAMP"/>
    <property type="match status" value="1"/>
</dbReference>
<dbReference type="CDD" id="cd11386">
    <property type="entry name" value="MCP_signal"/>
    <property type="match status" value="1"/>
</dbReference>
<sequence>MLLIFSPAVSLLNRIKYVHKFMLIALLLLVPASYTMYKLFDITNRAVIEFAQNENKGVEYIKRVNGLLKDVLQQRNRIVQVQISKSTTGEQWKRGQESIERSIAAVDAVEQLYGGEFGSKEKWDEIKKRWNEIKGKAPDLQGDSDFERYNEFVTNIVSLIAFVGDKSNLILDPDLDTYYLMDGLVLKLPNLMNSLSQAYREAATINNGDKNSHGDKIPLILLAERCKNLLEGNNADLDVSVRENSSLAKPISTSKEEYTQAIKDYLKLLNTVEEKEGNNISVDSLGQAVQKSQDSLACLYETEAQLLDELLQKRIDKAERKKYLALGINAGCFLLAFYVFVALYKSLMISVTALANAGRRLGEGDLTTRVELEARDEMQLIGASFNQMAETLDHIIQHNMTIADKVARSAESLSSAVEETGVATQKISESTRLIADGAKTQLNDTLETSSIMEKISNVVQRITEKTGMVAESAQCAVEQGQEGKKVVTTSIQQMESIGSHVDRLAEDLHLLEEKSKAIGQIIELIRGIAAQTNLLALNAAIEAARAGEQGRGFAVVAEEVRKLAEQSAESTNRISGMITETMDEIHRSVGAMKSVMQEVNRGRDVSRQTGRIFNEIIERLQPVSEQIQQMRGYTHTIAAEMEQVDQVLDRTQRIANEFALSSQSTAAGTEEQLAAVGDISTSSFELSRMANELKDLTVKFKV</sequence>
<evidence type="ECO:0000259" key="6">
    <source>
        <dbReference type="PROSITE" id="PS50885"/>
    </source>
</evidence>
<dbReference type="InterPro" id="IPR003660">
    <property type="entry name" value="HAMP_dom"/>
</dbReference>
<name>A0ABR7T3N1_HELCL</name>
<dbReference type="PROSITE" id="PS50885">
    <property type="entry name" value="HAMP"/>
    <property type="match status" value="1"/>
</dbReference>
<feature type="transmembrane region" description="Helical" evidence="4">
    <location>
        <begin position="323"/>
        <end position="344"/>
    </location>
</feature>
<evidence type="ECO:0000256" key="1">
    <source>
        <dbReference type="ARBA" id="ARBA00023224"/>
    </source>
</evidence>
<dbReference type="PANTHER" id="PTHR32089:SF112">
    <property type="entry name" value="LYSOZYME-LIKE PROTEIN-RELATED"/>
    <property type="match status" value="1"/>
</dbReference>
<keyword evidence="4" id="KW-0812">Transmembrane</keyword>
<comment type="caution">
    <text evidence="7">The sequence shown here is derived from an EMBL/GenBank/DDBJ whole genome shotgun (WGS) entry which is preliminary data.</text>
</comment>
<protein>
    <submittedName>
        <fullName evidence="7">HAMP domain-containing protein</fullName>
    </submittedName>
</protein>
<dbReference type="PANTHER" id="PTHR32089">
    <property type="entry name" value="METHYL-ACCEPTING CHEMOTAXIS PROTEIN MCPB"/>
    <property type="match status" value="1"/>
</dbReference>
<keyword evidence="4" id="KW-1133">Transmembrane helix</keyword>
<dbReference type="Proteomes" id="UP000617402">
    <property type="component" value="Unassembled WGS sequence"/>
</dbReference>
<evidence type="ECO:0000313" key="7">
    <source>
        <dbReference type="EMBL" id="MBC9784613.1"/>
    </source>
</evidence>
<feature type="domain" description="HAMP" evidence="6">
    <location>
        <begin position="345"/>
        <end position="397"/>
    </location>
</feature>
<keyword evidence="1 3" id="KW-0807">Transducer</keyword>
<dbReference type="SMART" id="SM00283">
    <property type="entry name" value="MA"/>
    <property type="match status" value="1"/>
</dbReference>
<organism evidence="7 8">
    <name type="scientific">Heliobacterium chlorum</name>
    <dbReference type="NCBI Taxonomy" id="2698"/>
    <lineage>
        <taxon>Bacteria</taxon>
        <taxon>Bacillati</taxon>
        <taxon>Bacillota</taxon>
        <taxon>Clostridia</taxon>
        <taxon>Eubacteriales</taxon>
        <taxon>Heliobacteriaceae</taxon>
        <taxon>Heliobacterium</taxon>
    </lineage>
</organism>
<dbReference type="PROSITE" id="PS50111">
    <property type="entry name" value="CHEMOTAXIS_TRANSDUC_2"/>
    <property type="match status" value="1"/>
</dbReference>
<keyword evidence="4" id="KW-0472">Membrane</keyword>
<feature type="transmembrane region" description="Helical" evidence="4">
    <location>
        <begin position="17"/>
        <end position="37"/>
    </location>
</feature>
<dbReference type="Gene3D" id="6.10.340.10">
    <property type="match status" value="1"/>
</dbReference>
<evidence type="ECO:0000256" key="4">
    <source>
        <dbReference type="SAM" id="Phobius"/>
    </source>
</evidence>
<dbReference type="InterPro" id="IPR004089">
    <property type="entry name" value="MCPsignal_dom"/>
</dbReference>
<dbReference type="Gene3D" id="1.10.287.950">
    <property type="entry name" value="Methyl-accepting chemotaxis protein"/>
    <property type="match status" value="1"/>
</dbReference>
<dbReference type="CDD" id="cd06225">
    <property type="entry name" value="HAMP"/>
    <property type="match status" value="1"/>
</dbReference>
<dbReference type="SUPFAM" id="SSF58104">
    <property type="entry name" value="Methyl-accepting chemotaxis protein (MCP) signaling domain"/>
    <property type="match status" value="1"/>
</dbReference>
<dbReference type="SMART" id="SM00304">
    <property type="entry name" value="HAMP"/>
    <property type="match status" value="1"/>
</dbReference>
<feature type="domain" description="Methyl-accepting transducer" evidence="5">
    <location>
        <begin position="416"/>
        <end position="652"/>
    </location>
</feature>
<comment type="similarity">
    <text evidence="2">Belongs to the methyl-accepting chemotaxis (MCP) protein family.</text>
</comment>
<evidence type="ECO:0000259" key="5">
    <source>
        <dbReference type="PROSITE" id="PS50111"/>
    </source>
</evidence>
<gene>
    <name evidence="7" type="ORF">H1S01_08825</name>
</gene>
<dbReference type="RefSeq" id="WP_188039766.1">
    <property type="nucleotide sequence ID" value="NZ_JACVHF010000007.1"/>
</dbReference>
<reference evidence="7 8" key="1">
    <citation type="submission" date="2020-07" db="EMBL/GenBank/DDBJ databases">
        <title>Draft whole-genome sequence of Heliobacterium chlorum DSM 3682, type strain.</title>
        <authorList>
            <person name="Kyndt J.A."/>
            <person name="Meyer T.E."/>
            <person name="Imhoff J.F."/>
        </authorList>
    </citation>
    <scope>NUCLEOTIDE SEQUENCE [LARGE SCALE GENOMIC DNA]</scope>
    <source>
        <strain evidence="7 8">DSM 3682</strain>
    </source>
</reference>
<evidence type="ECO:0000256" key="2">
    <source>
        <dbReference type="ARBA" id="ARBA00029447"/>
    </source>
</evidence>